<keyword evidence="6" id="KW-1185">Reference proteome</keyword>
<dbReference type="InterPro" id="IPR016163">
    <property type="entry name" value="Ald_DH_C"/>
</dbReference>
<dbReference type="InterPro" id="IPR044148">
    <property type="entry name" value="ALDH_GabD1-like"/>
</dbReference>
<dbReference type="Gene3D" id="3.40.309.10">
    <property type="entry name" value="Aldehyde Dehydrogenase, Chain A, domain 2"/>
    <property type="match status" value="1"/>
</dbReference>
<keyword evidence="2" id="KW-0521">NADP</keyword>
<evidence type="ECO:0000313" key="6">
    <source>
        <dbReference type="Proteomes" id="UP001219037"/>
    </source>
</evidence>
<sequence length="458" mass="49680">MGFRTQNPSTGVIEREFDNATDEQIEQALTTTERAYRAWSARPMSERGTILQRVADLFDERAEDLAAIATREMGKPLREAVGEVKYVAQIFRYYATEGEELSKDQELRNIDGTRCLIQRRPVGGLLGIMPWNFPYYQVARFAAPNLMLGNTIILKHAEICAASALAIAELLHEAGVPEGVYQNVFATHEQISTIIAAPQIQGVSLTGSERAGAIVAEQAGRHLKKVVLELGGSDPYIILSSDDVAKSAKTALRTRLSNAGQACTSNKRMIVMEDIYDEFVESLVAEAESLTAGDPAASERGTYPPVSSESAVEGLLSQIADAAQNGATIRVGGQREARDGYYVQPTVMTDITPAARAYQEELFGPVAMVYKVSSEEEALTLANDSAYGLGGSVFSTDVEQATRLAEQLEVGMSHVNGYNTSGADLPFGGVKRSGYGRELGPLGMDEFVNKRLFTIRES</sequence>
<evidence type="ECO:0000259" key="4">
    <source>
        <dbReference type="Pfam" id="PF00171"/>
    </source>
</evidence>
<dbReference type="Pfam" id="PF00171">
    <property type="entry name" value="Aldedh"/>
    <property type="match status" value="1"/>
</dbReference>
<reference evidence="5 6" key="1">
    <citation type="submission" date="2023-04" db="EMBL/GenBank/DDBJ databases">
        <title>Funneling lignin-derived compounds into biodiesel using alkali-halophilic Citricoccus sp. P2.</title>
        <authorList>
            <person name="Luo C.-B."/>
        </authorList>
    </citation>
    <scope>NUCLEOTIDE SEQUENCE [LARGE SCALE GENOMIC DNA]</scope>
    <source>
        <strain evidence="5 6">P2</strain>
    </source>
</reference>
<dbReference type="InterPro" id="IPR016161">
    <property type="entry name" value="Ald_DH/histidinol_DH"/>
</dbReference>
<dbReference type="RefSeq" id="WP_278159355.1">
    <property type="nucleotide sequence ID" value="NZ_CP121252.1"/>
</dbReference>
<evidence type="ECO:0000256" key="2">
    <source>
        <dbReference type="ARBA" id="ARBA00022857"/>
    </source>
</evidence>
<organism evidence="5 6">
    <name type="scientific">Citricoccus muralis</name>
    <dbReference type="NCBI Taxonomy" id="169134"/>
    <lineage>
        <taxon>Bacteria</taxon>
        <taxon>Bacillati</taxon>
        <taxon>Actinomycetota</taxon>
        <taxon>Actinomycetes</taxon>
        <taxon>Micrococcales</taxon>
        <taxon>Micrococcaceae</taxon>
        <taxon>Citricoccus</taxon>
    </lineage>
</organism>
<protein>
    <submittedName>
        <fullName evidence="5">NAD-dependent succinate-semialdehyde dehydrogenase</fullName>
    </submittedName>
</protein>
<dbReference type="Gene3D" id="3.40.605.10">
    <property type="entry name" value="Aldehyde Dehydrogenase, Chain A, domain 1"/>
    <property type="match status" value="1"/>
</dbReference>
<dbReference type="Proteomes" id="UP001219037">
    <property type="component" value="Chromosome"/>
</dbReference>
<comment type="similarity">
    <text evidence="1">Belongs to the aldehyde dehydrogenase family.</text>
</comment>
<dbReference type="InterPro" id="IPR016162">
    <property type="entry name" value="Ald_DH_N"/>
</dbReference>
<evidence type="ECO:0000256" key="3">
    <source>
        <dbReference type="ARBA" id="ARBA00023002"/>
    </source>
</evidence>
<gene>
    <name evidence="5" type="ORF">P8192_06105</name>
</gene>
<dbReference type="InterPro" id="IPR015590">
    <property type="entry name" value="Aldehyde_DH_dom"/>
</dbReference>
<proteinExistence type="inferred from homology"/>
<dbReference type="InterPro" id="IPR047110">
    <property type="entry name" value="GABD/Sad-like"/>
</dbReference>
<dbReference type="SUPFAM" id="SSF53720">
    <property type="entry name" value="ALDH-like"/>
    <property type="match status" value="1"/>
</dbReference>
<keyword evidence="3" id="KW-0560">Oxidoreductase</keyword>
<feature type="domain" description="Aldehyde dehydrogenase" evidence="4">
    <location>
        <begin position="4"/>
        <end position="449"/>
    </location>
</feature>
<dbReference type="CDD" id="cd07100">
    <property type="entry name" value="ALDH_SSADH1_GabD1"/>
    <property type="match status" value="1"/>
</dbReference>
<accession>A0ABY8HAL0</accession>
<name>A0ABY8HAL0_9MICC</name>
<dbReference type="PANTHER" id="PTHR43217:SF2">
    <property type="entry name" value="SUCCINATE-SEMIALDEHYDE DEHYDROGENASE [NADP(+)]"/>
    <property type="match status" value="1"/>
</dbReference>
<evidence type="ECO:0000256" key="1">
    <source>
        <dbReference type="ARBA" id="ARBA00009986"/>
    </source>
</evidence>
<dbReference type="PANTHER" id="PTHR43217">
    <property type="entry name" value="SUCCINATE SEMIALDEHYDE DEHYDROGENASE [NAD(P)+] SAD"/>
    <property type="match status" value="1"/>
</dbReference>
<dbReference type="EMBL" id="CP121252">
    <property type="protein sequence ID" value="WFP17673.1"/>
    <property type="molecule type" value="Genomic_DNA"/>
</dbReference>
<evidence type="ECO:0000313" key="5">
    <source>
        <dbReference type="EMBL" id="WFP17673.1"/>
    </source>
</evidence>